<protein>
    <submittedName>
        <fullName evidence="2">Uncharacterized protein</fullName>
    </submittedName>
</protein>
<name>A0A0F3RV95_9LACO</name>
<dbReference type="RefSeq" id="WP_045806109.1">
    <property type="nucleotide sequence ID" value="NZ_JZCR01000002.1"/>
</dbReference>
<dbReference type="AlphaFoldDB" id="A0A0F3RV95"/>
<evidence type="ECO:0000313" key="2">
    <source>
        <dbReference type="EMBL" id="KJW13911.1"/>
    </source>
</evidence>
<dbReference type="PATRIC" id="fig|216463.3.peg.988"/>
<comment type="caution">
    <text evidence="2">The sequence shown here is derived from an EMBL/GenBank/DDBJ whole genome shotgun (WGS) entry which is preliminary data.</text>
</comment>
<feature type="transmembrane region" description="Helical" evidence="1">
    <location>
        <begin position="40"/>
        <end position="63"/>
    </location>
</feature>
<dbReference type="OrthoDB" id="2308205at2"/>
<keyword evidence="1" id="KW-0812">Transmembrane</keyword>
<keyword evidence="1" id="KW-1133">Transmembrane helix</keyword>
<organism evidence="2 3">
    <name type="scientific">Levilactobacillus spicheri</name>
    <dbReference type="NCBI Taxonomy" id="216463"/>
    <lineage>
        <taxon>Bacteria</taxon>
        <taxon>Bacillati</taxon>
        <taxon>Bacillota</taxon>
        <taxon>Bacilli</taxon>
        <taxon>Lactobacillales</taxon>
        <taxon>Lactobacillaceae</taxon>
        <taxon>Levilactobacillus</taxon>
    </lineage>
</organism>
<reference evidence="2 3" key="1">
    <citation type="submission" date="2015-03" db="EMBL/GenBank/DDBJ databases">
        <authorList>
            <person name="Zheng J."/>
            <person name="Ganezle M."/>
        </authorList>
    </citation>
    <scope>NUCLEOTIDE SEQUENCE [LARGE SCALE GENOMIC DNA]</scope>
    <source>
        <strain evidence="2 3">LP38</strain>
    </source>
</reference>
<gene>
    <name evidence="2" type="ORF">VC81_00065</name>
</gene>
<accession>A0A0F3RV95</accession>
<keyword evidence="1" id="KW-0472">Membrane</keyword>
<dbReference type="EMBL" id="JZCR01000002">
    <property type="protein sequence ID" value="KJW13911.1"/>
    <property type="molecule type" value="Genomic_DNA"/>
</dbReference>
<proteinExistence type="predicted"/>
<sequence>MRQALHWLAVIWLLAVLVLWQSSNQPFFRVVMTAQRQQLSGSVAAFFLGVSLICALWSGWLHWHHPAPKA</sequence>
<evidence type="ECO:0000256" key="1">
    <source>
        <dbReference type="SAM" id="Phobius"/>
    </source>
</evidence>
<dbReference type="Proteomes" id="UP000033491">
    <property type="component" value="Unassembled WGS sequence"/>
</dbReference>
<evidence type="ECO:0000313" key="3">
    <source>
        <dbReference type="Proteomes" id="UP000033491"/>
    </source>
</evidence>